<proteinExistence type="predicted"/>
<dbReference type="InterPro" id="IPR025157">
    <property type="entry name" value="Hemagglutinin_rpt"/>
</dbReference>
<dbReference type="Proteomes" id="UP001212602">
    <property type="component" value="Unassembled WGS sequence"/>
</dbReference>
<feature type="compositionally biased region" description="Polar residues" evidence="1">
    <location>
        <begin position="1044"/>
        <end position="1069"/>
    </location>
</feature>
<feature type="region of interest" description="Disordered" evidence="1">
    <location>
        <begin position="1044"/>
        <end position="1070"/>
    </location>
</feature>
<evidence type="ECO:0000313" key="3">
    <source>
        <dbReference type="EMBL" id="MDA7419253.1"/>
    </source>
</evidence>
<dbReference type="Pfam" id="PF13332">
    <property type="entry name" value="Fil_haemagg_2"/>
    <property type="match status" value="2"/>
</dbReference>
<feature type="region of interest" description="Disordered" evidence="1">
    <location>
        <begin position="628"/>
        <end position="650"/>
    </location>
</feature>
<name>A0AAE3NCW5_9BURK</name>
<comment type="caution">
    <text evidence="3">The sequence shown here is derived from an EMBL/GenBank/DDBJ whole genome shotgun (WGS) entry which is preliminary data.</text>
</comment>
<feature type="region of interest" description="Disordered" evidence="1">
    <location>
        <begin position="580"/>
        <end position="604"/>
    </location>
</feature>
<accession>A0AAE3NCW5</accession>
<feature type="compositionally biased region" description="Low complexity" evidence="1">
    <location>
        <begin position="632"/>
        <end position="645"/>
    </location>
</feature>
<dbReference type="NCBIfam" id="TIGR01731">
    <property type="entry name" value="fil_hemag_20aa"/>
    <property type="match status" value="4"/>
</dbReference>
<protein>
    <submittedName>
        <fullName evidence="3">DUF637 domain-containing protein</fullName>
    </submittedName>
</protein>
<feature type="compositionally biased region" description="Polar residues" evidence="1">
    <location>
        <begin position="593"/>
        <end position="604"/>
    </location>
</feature>
<dbReference type="EMBL" id="JAQIPB010000017">
    <property type="protein sequence ID" value="MDA7419253.1"/>
    <property type="molecule type" value="Genomic_DNA"/>
</dbReference>
<dbReference type="Pfam" id="PF05594">
    <property type="entry name" value="Fil_haemagg"/>
    <property type="match status" value="5"/>
</dbReference>
<dbReference type="InterPro" id="IPR008619">
    <property type="entry name" value="Filamentous_hemagglutn_rpt"/>
</dbReference>
<keyword evidence="4" id="KW-1185">Reference proteome</keyword>
<dbReference type="Pfam" id="PF04830">
    <property type="entry name" value="DUF637"/>
    <property type="match status" value="1"/>
</dbReference>
<dbReference type="RefSeq" id="WP_271430454.1">
    <property type="nucleotide sequence ID" value="NZ_JAQIPB010000017.1"/>
</dbReference>
<reference evidence="3" key="1">
    <citation type="submission" date="2023-01" db="EMBL/GenBank/DDBJ databases">
        <title>Xenophilus mangrovi sp. nov., isolated from soil of Mangrove nature reserve.</title>
        <authorList>
            <person name="Xu S."/>
            <person name="Liu Z."/>
            <person name="Xu Y."/>
        </authorList>
    </citation>
    <scope>NUCLEOTIDE SEQUENCE</scope>
    <source>
        <strain evidence="3">YW8</strain>
    </source>
</reference>
<evidence type="ECO:0000256" key="1">
    <source>
        <dbReference type="SAM" id="MobiDB-lite"/>
    </source>
</evidence>
<feature type="domain" description="DUF637" evidence="2">
    <location>
        <begin position="1262"/>
        <end position="1352"/>
    </location>
</feature>
<dbReference type="GO" id="GO:0003824">
    <property type="term" value="F:catalytic activity"/>
    <property type="evidence" value="ECO:0007669"/>
    <property type="project" value="UniProtKB-ARBA"/>
</dbReference>
<gene>
    <name evidence="3" type="ORF">PGB34_23000</name>
</gene>
<sequence>AAKTLAVVNTGGTLEAGKRVVVDAARFSGDGTLVSNQDLTVALSQDVTNNAEVIANGNLSYDTTGKLTNNGKLLAGQTLTVSGSEVINAAHAEMSGASTVVKAGTLINRGLIDSAGMTLIQADVLGNIGTGRIYGDQLSIGARQLNNDAETVAGVTSAATIAARRRLDIGVNELHNRNGALIYSDDELAIGGALDAQAHATGSAVLVDNHASTIEARTNLNVSAKNLTNTNGGVTYTWVSAPDSGHQVLQFMLPGHAEPYDAGDVLFITSTGGQLGVLGVVNQFWGTWLAEPAQSPLGGGTSSYTRLLVPPPEYPLERYGAYYRVSPRHSADLVYSTYQGGDAQTLVTTTEPGYWYPITDPIWATFGIAPPVTELPADNPGRIDPSIAVGQTQYTVMVEDIVTGVVQPEQRFFAHAVTQTEYDLYHNYMGAHRSLDQATLAFIHTILGGFAEVNGSQEYKPGRTAGIYDALQYTVEQFTPVLQSSAPGQILAGGNMTLNVDGGRNDMSQILAGGTLKVEPGKIENVGLTVAAPERRTGTLTHSYVNGESREYQFLPYELTVAGVATLTAARQDGDAALGTGMTLPGAGHHSSEASPQSAGIVSNQPGQSVSAIVQVALSAPPGAIGNGAAGASGSSGASHTAAQGPASPVVRTSTPALSLPFASLFRVGTSAGRYLVETDPRFANYRQWLSSDYLLSNLGLDPDQTLQRLGDGYYEQRLIREQIQKLTGYRYLEGHDDDEAQYTALMNAGVTFAQQYGLLPGVALTAEQMAQLTSDIVWLVEQTVPLADGSSRRVLVPQLYVRVKPGDIDGSGALLSGQDIDMQLTAEGASLVNLSGTIAGRETVRINAHNIDNLLARIVGRDVTLEARQDIQVIGGTVEAERNLKLTAARDIHVASTLVQGRSNEALAGNAAFGLPGLSTSMTRLDRVAGLYVSGVGGSLTANAGRDMTLTAAEVSSGGNARLRAERDLVLDALNTGETLDARWSADNSRQSVVTQAQGSHVRAAGDADLSAGKNLTARAVDIQAGQTLSMSAGANLLIEAGQTQSSARTSNVSTGSEDSSLRVQSERTGLARSRLNAQGIQLSSRADTTLSAVDATAQHMSIQTGGVLHLDAPVTSLRAEAQQSEGDIWDVSSSNSRGREDRVNYNRLDVGQLTVNAAGGIQAQIGQNDSVQTLASQAGMGWIGQLQQQASVNPVRWQQVQLASERFHESQDGFGPAGALVITAIIGMATAGSGAWSVGTATGTSATAAAAAYPTATAMLQVAITNLATQATMSFANNNGDLSAVFDDLGSSAGVRSLVTAVATAGALQGLDQITGMGGWTTANGAPWQQVLTRNLTDHAAAALIDTALNG</sequence>
<feature type="non-terminal residue" evidence="3">
    <location>
        <position position="1353"/>
    </location>
</feature>
<evidence type="ECO:0000313" key="4">
    <source>
        <dbReference type="Proteomes" id="UP001212602"/>
    </source>
</evidence>
<evidence type="ECO:0000259" key="2">
    <source>
        <dbReference type="Pfam" id="PF04830"/>
    </source>
</evidence>
<feature type="non-terminal residue" evidence="3">
    <location>
        <position position="1"/>
    </location>
</feature>
<dbReference type="InterPro" id="IPR006915">
    <property type="entry name" value="DUF637_hemagglutn_put"/>
</dbReference>
<dbReference type="InterPro" id="IPR010069">
    <property type="entry name" value="CdiA_FHA1_rpt"/>
</dbReference>
<organism evidence="3 4">
    <name type="scientific">Xenophilus arseniciresistens</name>
    <dbReference type="NCBI Taxonomy" id="1283306"/>
    <lineage>
        <taxon>Bacteria</taxon>
        <taxon>Pseudomonadati</taxon>
        <taxon>Pseudomonadota</taxon>
        <taxon>Betaproteobacteria</taxon>
        <taxon>Burkholderiales</taxon>
        <taxon>Comamonadaceae</taxon>
        <taxon>Xenophilus</taxon>
    </lineage>
</organism>